<evidence type="ECO:0008006" key="4">
    <source>
        <dbReference type="Google" id="ProtNLM"/>
    </source>
</evidence>
<evidence type="ECO:0000313" key="2">
    <source>
        <dbReference type="EMBL" id="MBC8573652.1"/>
    </source>
</evidence>
<name>A0ABR7NB69_9FIRM</name>
<comment type="caution">
    <text evidence="2">The sequence shown here is derived from an EMBL/GenBank/DDBJ whole genome shotgun (WGS) entry which is preliminary data.</text>
</comment>
<keyword evidence="1" id="KW-0812">Transmembrane</keyword>
<dbReference type="Pfam" id="PF06541">
    <property type="entry name" value="ABC_trans_CmpB"/>
    <property type="match status" value="1"/>
</dbReference>
<keyword evidence="1" id="KW-0472">Membrane</keyword>
<organism evidence="2 3">
    <name type="scientific">Jingyaoa shaoxingensis</name>
    <dbReference type="NCBI Taxonomy" id="2763671"/>
    <lineage>
        <taxon>Bacteria</taxon>
        <taxon>Bacillati</taxon>
        <taxon>Bacillota</taxon>
        <taxon>Clostridia</taxon>
        <taxon>Lachnospirales</taxon>
        <taxon>Lachnospiraceae</taxon>
        <taxon>Jingyaoa</taxon>
    </lineage>
</organism>
<evidence type="ECO:0000313" key="3">
    <source>
        <dbReference type="Proteomes" id="UP000657421"/>
    </source>
</evidence>
<accession>A0ABR7NB69</accession>
<feature type="transmembrane region" description="Helical" evidence="1">
    <location>
        <begin position="101"/>
        <end position="123"/>
    </location>
</feature>
<reference evidence="2 3" key="1">
    <citation type="submission" date="2020-08" db="EMBL/GenBank/DDBJ databases">
        <title>Genome public.</title>
        <authorList>
            <person name="Liu C."/>
            <person name="Sun Q."/>
        </authorList>
    </citation>
    <scope>NUCLEOTIDE SEQUENCE [LARGE SCALE GENOMIC DNA]</scope>
    <source>
        <strain evidence="2 3">NSJ-46</strain>
    </source>
</reference>
<feature type="transmembrane region" description="Helical" evidence="1">
    <location>
        <begin position="12"/>
        <end position="29"/>
    </location>
</feature>
<gene>
    <name evidence="2" type="ORF">H8716_11250</name>
</gene>
<dbReference type="EMBL" id="JACRSZ010000011">
    <property type="protein sequence ID" value="MBC8573652.1"/>
    <property type="molecule type" value="Genomic_DNA"/>
</dbReference>
<keyword evidence="3" id="KW-1185">Reference proteome</keyword>
<dbReference type="Proteomes" id="UP000657421">
    <property type="component" value="Unassembled WGS sequence"/>
</dbReference>
<evidence type="ECO:0000256" key="1">
    <source>
        <dbReference type="SAM" id="Phobius"/>
    </source>
</evidence>
<keyword evidence="1" id="KW-1133">Transmembrane helix</keyword>
<feature type="transmembrane region" description="Helical" evidence="1">
    <location>
        <begin position="35"/>
        <end position="53"/>
    </location>
</feature>
<dbReference type="InterPro" id="IPR010540">
    <property type="entry name" value="CmpB_TMEM229"/>
</dbReference>
<dbReference type="RefSeq" id="WP_249308940.1">
    <property type="nucleotide sequence ID" value="NZ_JACRSZ010000011.1"/>
</dbReference>
<feature type="transmembrane region" description="Helical" evidence="1">
    <location>
        <begin position="65"/>
        <end position="89"/>
    </location>
</feature>
<protein>
    <recommendedName>
        <fullName evidence="4">ABC-transporter type IV</fullName>
    </recommendedName>
</protein>
<proteinExistence type="predicted"/>
<sequence length="145" mass="17047">MKLFLKKLYKTMYLWAIGGLLYCLFELIFRGHTHWTMFAVGGFCFVMCGLLNEHIGWDMPLPLQMLIGCLVITGTELIAGVVLNIWLGLNIWDYSNMPLNLWGQICLPFSFLWFFLSAVAIALDDELRYNMFGEEKPHYYFWRKK</sequence>